<evidence type="ECO:0000256" key="1">
    <source>
        <dbReference type="ARBA" id="ARBA00022614"/>
    </source>
</evidence>
<feature type="transmembrane region" description="Helical" evidence="3">
    <location>
        <begin position="6"/>
        <end position="26"/>
    </location>
</feature>
<dbReference type="Proteomes" id="UP001216907">
    <property type="component" value="Unassembled WGS sequence"/>
</dbReference>
<evidence type="ECO:0000256" key="2">
    <source>
        <dbReference type="ARBA" id="ARBA00022737"/>
    </source>
</evidence>
<keyword evidence="3" id="KW-1133">Transmembrane helix</keyword>
<evidence type="ECO:0000313" key="4">
    <source>
        <dbReference type="EMBL" id="MDG3002264.1"/>
    </source>
</evidence>
<keyword evidence="3" id="KW-0812">Transmembrane</keyword>
<feature type="transmembrane region" description="Helical" evidence="3">
    <location>
        <begin position="58"/>
        <end position="77"/>
    </location>
</feature>
<dbReference type="EMBL" id="JARRAG010000001">
    <property type="protein sequence ID" value="MDG3002264.1"/>
    <property type="molecule type" value="Genomic_DNA"/>
</dbReference>
<evidence type="ECO:0000256" key="3">
    <source>
        <dbReference type="SAM" id="Phobius"/>
    </source>
</evidence>
<evidence type="ECO:0008006" key="6">
    <source>
        <dbReference type="Google" id="ProtNLM"/>
    </source>
</evidence>
<dbReference type="SUPFAM" id="SSF52047">
    <property type="entry name" value="RNI-like"/>
    <property type="match status" value="1"/>
</dbReference>
<keyword evidence="2" id="KW-0677">Repeat</keyword>
<keyword evidence="5" id="KW-1185">Reference proteome</keyword>
<sequence length="219" mass="23925">MVEQYGVHFMLAGLALMTIGWLWLVVKAFRDRVGWGVAILVFPPLAPIYVLAKGGAVWAPAALIALGLASAAFPPLYTRLVPIDLGPHERLVDGERHLTLTGWDRKDYAVLGSKSDAVVLQMANPDVGDETLRNLKGFTMLRELDLNDTKVTDAGLEVIKDLPALTTLRLKNTKITDAGFKASLAAKEPLQRLDLTGTAVDRETVEAWKSAKPGRRAMR</sequence>
<protein>
    <recommendedName>
        <fullName evidence="6">Leucine Rich repeats (2 copies)</fullName>
    </recommendedName>
</protein>
<comment type="caution">
    <text evidence="4">The sequence shown here is derived from an EMBL/GenBank/DDBJ whole genome shotgun (WGS) entry which is preliminary data.</text>
</comment>
<proteinExistence type="predicted"/>
<keyword evidence="1" id="KW-0433">Leucine-rich repeat</keyword>
<evidence type="ECO:0000313" key="5">
    <source>
        <dbReference type="Proteomes" id="UP001216907"/>
    </source>
</evidence>
<dbReference type="Pfam" id="PF12799">
    <property type="entry name" value="LRR_4"/>
    <property type="match status" value="1"/>
</dbReference>
<dbReference type="InterPro" id="IPR025875">
    <property type="entry name" value="Leu-rich_rpt_4"/>
</dbReference>
<dbReference type="InterPro" id="IPR032675">
    <property type="entry name" value="LRR_dom_sf"/>
</dbReference>
<feature type="transmembrane region" description="Helical" evidence="3">
    <location>
        <begin position="33"/>
        <end position="52"/>
    </location>
</feature>
<dbReference type="Gene3D" id="3.80.10.10">
    <property type="entry name" value="Ribonuclease Inhibitor"/>
    <property type="match status" value="1"/>
</dbReference>
<dbReference type="RefSeq" id="WP_277858628.1">
    <property type="nucleotide sequence ID" value="NZ_JARRAG010000001.1"/>
</dbReference>
<gene>
    <name evidence="4" type="ORF">PZE19_00555</name>
</gene>
<organism evidence="4 5">
    <name type="scientific">Paludisphaera mucosa</name>
    <dbReference type="NCBI Taxonomy" id="3030827"/>
    <lineage>
        <taxon>Bacteria</taxon>
        <taxon>Pseudomonadati</taxon>
        <taxon>Planctomycetota</taxon>
        <taxon>Planctomycetia</taxon>
        <taxon>Isosphaerales</taxon>
        <taxon>Isosphaeraceae</taxon>
        <taxon>Paludisphaera</taxon>
    </lineage>
</organism>
<reference evidence="4 5" key="1">
    <citation type="submission" date="2023-03" db="EMBL/GenBank/DDBJ databases">
        <title>Paludisphaera mucosa sp. nov. a novel planctomycete from northern fen.</title>
        <authorList>
            <person name="Ivanova A."/>
        </authorList>
    </citation>
    <scope>NUCLEOTIDE SEQUENCE [LARGE SCALE GENOMIC DNA]</scope>
    <source>
        <strain evidence="4 5">Pla2</strain>
    </source>
</reference>
<name>A0ABT6F414_9BACT</name>
<keyword evidence="3" id="KW-0472">Membrane</keyword>
<accession>A0ABT6F414</accession>